<feature type="transmembrane region" description="Helical" evidence="1">
    <location>
        <begin position="172"/>
        <end position="192"/>
    </location>
</feature>
<feature type="transmembrane region" description="Helical" evidence="1">
    <location>
        <begin position="711"/>
        <end position="729"/>
    </location>
</feature>
<evidence type="ECO:0000313" key="2">
    <source>
        <dbReference type="EMBL" id="UMB70715.1"/>
    </source>
</evidence>
<feature type="transmembrane region" description="Helical" evidence="1">
    <location>
        <begin position="45"/>
        <end position="63"/>
    </location>
</feature>
<keyword evidence="1" id="KW-1133">Transmembrane helix</keyword>
<feature type="transmembrane region" description="Helical" evidence="1">
    <location>
        <begin position="322"/>
        <end position="343"/>
    </location>
</feature>
<keyword evidence="1" id="KW-0472">Membrane</keyword>
<feature type="transmembrane region" description="Helical" evidence="1">
    <location>
        <begin position="553"/>
        <end position="578"/>
    </location>
</feature>
<feature type="transmembrane region" description="Helical" evidence="1">
    <location>
        <begin position="488"/>
        <end position="507"/>
    </location>
</feature>
<proteinExistence type="predicted"/>
<feature type="transmembrane region" description="Helical" evidence="1">
    <location>
        <begin position="599"/>
        <end position="618"/>
    </location>
</feature>
<gene>
    <name evidence="2" type="ORF">MKK62_05250</name>
</gene>
<sequence length="950" mass="102150">MPAALSISKVRAISGAADQVFSSLSNGLIVYAVAVVTVSQRFGQIALLLTLLAAAIGVLRGALGTPLLLTAGSDPSEIRREGSFALTSALLVSPVVAAAMWAVAGPGIRTPALAIIVATPIVLAEDVLRYVAIAEGRPQVAAMWDGVWFTGSAALLGATWLHSSLATTTYLLAGWAALASVAAVGMIMAVRIQPRARRYQAWIRGGWQHRVRYGIDSGLEQTTVFAVLLFAAVVLDPAVSAALRGATALLAPVAIAVGALPLAVIPESRRHNMAPPQVWKSLARISLVTSSGSLLLGLALFFLPPAIGHLVLGRTFEATQPIIPIIAFEFALAAWSVAVTIFLRTFNRSADALQLKLCYVLAMLVLVPGSGLVFRSAEGVAAGIATAMTFYVALAILRVRPWVEPGVSKAPRAQLDSTQLSMSSVKALAIPGGVADPIPAPVPLTTRLRLHTATRTGGALVTLWVFVALAVFGPALIVTFTSNPPNSYWLWTLPATVLCAARFAWLIGSGQRRLFESMFWSFTYMFLCVAPLAQLRENEWPGTVPRMDNTYIAAAALMVIAGCGAFLAGAGLDTVTVLRGALPRTPGASAMADRTFSVNYPRTVILCVFAVVLNLYYLSNTGWLQFMHSRYEAQDIGALVFPSESAGVVLRACSYMALLVAFITLVRFRREARMALQDGEHISPKLMRGSLVLVWVIGLLLADNMNPISNARYQSGTAMLAAATAYGLFGTARRFRLTSMGFLAALLVIFPLADAFRVSQQAELKASNPIQSLLSDDYDSFAQLMNGYLIAARDGIVPGRQFVGVLLWWVPRDMWPNKPVDTGIFIANMRGYGFTNLSAPLWVEMFLNGGWLALVLGMFVLGFGLHRWDTGLNSQFEGYGMPGVLGCILPFYMLILLRGSLLQAASFLFFILAFGAFVRQRKPRARRIRGAKDDRLPVNTTRLRVRYAGA</sequence>
<name>A0ABY3VVU5_9MYCO</name>
<keyword evidence="1" id="KW-0812">Transmembrane</keyword>
<feature type="transmembrane region" description="Helical" evidence="1">
    <location>
        <begin position="213"/>
        <end position="235"/>
    </location>
</feature>
<keyword evidence="3" id="KW-1185">Reference proteome</keyword>
<feature type="transmembrane region" description="Helical" evidence="1">
    <location>
        <begin position="380"/>
        <end position="399"/>
    </location>
</feature>
<dbReference type="Proteomes" id="UP001055336">
    <property type="component" value="Chromosome"/>
</dbReference>
<dbReference type="RefSeq" id="WP_240262476.1">
    <property type="nucleotide sequence ID" value="NZ_CP092488.2"/>
</dbReference>
<organism evidence="2 3">
    <name type="scientific">Mycobacterium paraterrae</name>
    <dbReference type="NCBI Taxonomy" id="577492"/>
    <lineage>
        <taxon>Bacteria</taxon>
        <taxon>Bacillati</taxon>
        <taxon>Actinomycetota</taxon>
        <taxon>Actinomycetes</taxon>
        <taxon>Mycobacteriales</taxon>
        <taxon>Mycobacteriaceae</taxon>
        <taxon>Mycobacterium</taxon>
    </lineage>
</organism>
<feature type="transmembrane region" description="Helical" evidence="1">
    <location>
        <begin position="648"/>
        <end position="666"/>
    </location>
</feature>
<accession>A0ABY3VVU5</accession>
<feature type="transmembrane region" description="Helical" evidence="1">
    <location>
        <begin position="241"/>
        <end position="264"/>
    </location>
</feature>
<evidence type="ECO:0000313" key="3">
    <source>
        <dbReference type="Proteomes" id="UP001055336"/>
    </source>
</evidence>
<feature type="transmembrane region" description="Helical" evidence="1">
    <location>
        <begin position="845"/>
        <end position="866"/>
    </location>
</feature>
<evidence type="ECO:0000256" key="1">
    <source>
        <dbReference type="SAM" id="Phobius"/>
    </source>
</evidence>
<feature type="transmembrane region" description="Helical" evidence="1">
    <location>
        <begin position="901"/>
        <end position="918"/>
    </location>
</feature>
<feature type="transmembrane region" description="Helical" evidence="1">
    <location>
        <begin position="285"/>
        <end position="302"/>
    </location>
</feature>
<feature type="transmembrane region" description="Helical" evidence="1">
    <location>
        <begin position="686"/>
        <end position="705"/>
    </location>
</feature>
<feature type="transmembrane region" description="Helical" evidence="1">
    <location>
        <begin position="355"/>
        <end position="374"/>
    </location>
</feature>
<feature type="transmembrane region" description="Helical" evidence="1">
    <location>
        <begin position="140"/>
        <end position="160"/>
    </location>
</feature>
<feature type="transmembrane region" description="Helical" evidence="1">
    <location>
        <begin position="84"/>
        <end position="104"/>
    </location>
</feature>
<feature type="transmembrane region" description="Helical" evidence="1">
    <location>
        <begin position="457"/>
        <end position="482"/>
    </location>
</feature>
<evidence type="ECO:0008006" key="4">
    <source>
        <dbReference type="Google" id="ProtNLM"/>
    </source>
</evidence>
<feature type="transmembrane region" description="Helical" evidence="1">
    <location>
        <begin position="878"/>
        <end position="895"/>
    </location>
</feature>
<feature type="transmembrane region" description="Helical" evidence="1">
    <location>
        <begin position="20"/>
        <end position="39"/>
    </location>
</feature>
<feature type="transmembrane region" description="Helical" evidence="1">
    <location>
        <begin position="741"/>
        <end position="759"/>
    </location>
</feature>
<feature type="transmembrane region" description="Helical" evidence="1">
    <location>
        <begin position="110"/>
        <end position="128"/>
    </location>
</feature>
<reference evidence="2" key="1">
    <citation type="submission" date="2022-08" db="EMBL/GenBank/DDBJ databases">
        <title>Whole genome sequencing of non-tuberculosis mycobacteria type-strains.</title>
        <authorList>
            <person name="Igarashi Y."/>
            <person name="Osugi A."/>
            <person name="Mitarai S."/>
        </authorList>
    </citation>
    <scope>NUCLEOTIDE SEQUENCE</scope>
    <source>
        <strain evidence="2">DSM 45127</strain>
    </source>
</reference>
<dbReference type="EMBL" id="CP092488">
    <property type="protein sequence ID" value="UMB70715.1"/>
    <property type="molecule type" value="Genomic_DNA"/>
</dbReference>
<protein>
    <recommendedName>
        <fullName evidence="4">Polysaccharide biosynthesis protein C-terminal domain-containing protein</fullName>
    </recommendedName>
</protein>
<feature type="transmembrane region" description="Helical" evidence="1">
    <location>
        <begin position="514"/>
        <end position="533"/>
    </location>
</feature>